<evidence type="ECO:0000256" key="1">
    <source>
        <dbReference type="ARBA" id="ARBA00004141"/>
    </source>
</evidence>
<gene>
    <name evidence="11" type="ORF">G7Y89_g15394</name>
</gene>
<feature type="compositionally biased region" description="Basic residues" evidence="9">
    <location>
        <begin position="1"/>
        <end position="10"/>
    </location>
</feature>
<dbReference type="GO" id="GO:0016020">
    <property type="term" value="C:membrane"/>
    <property type="evidence" value="ECO:0007669"/>
    <property type="project" value="UniProtKB-SubCell"/>
</dbReference>
<evidence type="ECO:0000313" key="11">
    <source>
        <dbReference type="EMBL" id="KAF4614343.1"/>
    </source>
</evidence>
<dbReference type="AlphaFoldDB" id="A0A8H4QP27"/>
<feature type="transmembrane region" description="Helical" evidence="10">
    <location>
        <begin position="727"/>
        <end position="742"/>
    </location>
</feature>
<keyword evidence="3" id="KW-0813">Transport</keyword>
<evidence type="ECO:0000256" key="5">
    <source>
        <dbReference type="ARBA" id="ARBA00022856"/>
    </source>
</evidence>
<feature type="transmembrane region" description="Helical" evidence="10">
    <location>
        <begin position="488"/>
        <end position="509"/>
    </location>
</feature>
<evidence type="ECO:0000256" key="3">
    <source>
        <dbReference type="ARBA" id="ARBA00022448"/>
    </source>
</evidence>
<comment type="subcellular location">
    <subcellularLocation>
        <location evidence="1">Membrane</location>
        <topology evidence="1">Multi-pass membrane protein</topology>
    </subcellularLocation>
</comment>
<evidence type="ECO:0000256" key="2">
    <source>
        <dbReference type="ARBA" id="ARBA00008807"/>
    </source>
</evidence>
<evidence type="ECO:0000256" key="4">
    <source>
        <dbReference type="ARBA" id="ARBA00022692"/>
    </source>
</evidence>
<reference evidence="11 12" key="1">
    <citation type="submission" date="2020-03" db="EMBL/GenBank/DDBJ databases">
        <title>Draft Genome Sequence of Cudoniella acicularis.</title>
        <authorList>
            <person name="Buettner E."/>
            <person name="Kellner H."/>
        </authorList>
    </citation>
    <scope>NUCLEOTIDE SEQUENCE [LARGE SCALE GENOMIC DNA]</scope>
    <source>
        <strain evidence="11 12">DSM 108380</strain>
    </source>
</reference>
<evidence type="ECO:0000313" key="12">
    <source>
        <dbReference type="Proteomes" id="UP000566819"/>
    </source>
</evidence>
<dbReference type="Proteomes" id="UP000566819">
    <property type="component" value="Unassembled WGS sequence"/>
</dbReference>
<evidence type="ECO:0000256" key="6">
    <source>
        <dbReference type="ARBA" id="ARBA00022927"/>
    </source>
</evidence>
<feature type="region of interest" description="Disordered" evidence="9">
    <location>
        <begin position="54"/>
        <end position="76"/>
    </location>
</feature>
<keyword evidence="8 10" id="KW-0472">Membrane</keyword>
<keyword evidence="5" id="KW-0571">Peptide transport</keyword>
<proteinExistence type="inferred from homology"/>
<feature type="transmembrane region" description="Helical" evidence="10">
    <location>
        <begin position="604"/>
        <end position="626"/>
    </location>
</feature>
<dbReference type="PANTHER" id="PTHR22601">
    <property type="entry name" value="ISP4 LIKE PROTEIN"/>
    <property type="match status" value="1"/>
</dbReference>
<accession>A0A8H4QP27</accession>
<evidence type="ECO:0008006" key="13">
    <source>
        <dbReference type="Google" id="ProtNLM"/>
    </source>
</evidence>
<dbReference type="OrthoDB" id="9986677at2759"/>
<comment type="caution">
    <text evidence="11">The sequence shown here is derived from an EMBL/GenBank/DDBJ whole genome shotgun (WGS) entry which is preliminary data.</text>
</comment>
<dbReference type="Pfam" id="PF03169">
    <property type="entry name" value="OPT"/>
    <property type="match status" value="1"/>
</dbReference>
<evidence type="ECO:0000256" key="8">
    <source>
        <dbReference type="ARBA" id="ARBA00023136"/>
    </source>
</evidence>
<dbReference type="NCBIfam" id="TIGR00728">
    <property type="entry name" value="OPT_sfam"/>
    <property type="match status" value="1"/>
</dbReference>
<evidence type="ECO:0000256" key="9">
    <source>
        <dbReference type="SAM" id="MobiDB-lite"/>
    </source>
</evidence>
<protein>
    <recommendedName>
        <fullName evidence="13">OPT superfamily oligopeptide transporter</fullName>
    </recommendedName>
</protein>
<sequence>MASRLVRRWLPKQNQDEQADPNRDDITPIPAYDGSLPKPEIFISAKKSSVEIGEEKIEPGSATSADDSSSTWTDDDPAIRDIPFNVRRIVSFEDDPTLPTLTFRYFVLTFLFVIPGAFLSQMSHYRTNYAPYSVFFVQICSNYVGVWLAQVLPAWNVRVPFTSYGFNLNPGPFGVKEHVLVTISAASGATYNLAYMPVSIAELYFNTEINPAVAIFFMWSVVVVGYSFAAISRQFLLYDPQYPWFQALCQTALFETQKKQREQPSATSRKQMHVFWAVLVGMILWQFLPEYAFPMLGSLAFLCWVAPENATANFIGAGFGGMGFLNLSLDWANVSSLGNNGSLFLTPYWTQVVIFAAFVANCWILLPWAKWGNLGSFKYGLMNNHVLTSNGTRYPLLDLVTSQGTLNETAYEENGPLLLGTQVLWGMFFDYASYTSAITWAALFAYPTIKETLTKIRARNNNTRGESINFQYNDQLNVLMRAYKEVPAWWYIALFSCSFIAITVMVASGHLFIPYWTYLIALATGALMVTPLGWLYALSNFQLPIGTTNELLYGIMVNSVSGYKNPVGATVYSSIAGDAWYRAQYMLQDQKIGHYMHIPPRATFFSQVFAATIGIPVNYAVVRWVISTKFNYLTGEIDDPSHQWTGQLIASGLSTSVQYVLVGPKKLFQEPIFKAVPYGFLAGLGVPILIFILHRSFPKSKLKFHLWNTTIFFSCLSNFYGNISSGYLSQFLGSFVVMYWAYRYRYKFEGDIDSWDLVAKINNFAEESYDCPKRSHKHRNDLTNEIPSPFCKGSKTIANPPPNHQQRTRNPLQYLPNPLHNTRPNFG</sequence>
<feature type="compositionally biased region" description="Low complexity" evidence="9">
    <location>
        <begin position="61"/>
        <end position="72"/>
    </location>
</feature>
<feature type="transmembrane region" description="Helical" evidence="10">
    <location>
        <begin position="515"/>
        <end position="537"/>
    </location>
</feature>
<name>A0A8H4QP27_9HELO</name>
<comment type="similarity">
    <text evidence="2">Belongs to the oligopeptide OPT transporter family.</text>
</comment>
<feature type="transmembrane region" description="Helical" evidence="10">
    <location>
        <begin position="212"/>
        <end position="231"/>
    </location>
</feature>
<dbReference type="EMBL" id="JAAMPI010002382">
    <property type="protein sequence ID" value="KAF4614343.1"/>
    <property type="molecule type" value="Genomic_DNA"/>
</dbReference>
<dbReference type="InterPro" id="IPR004648">
    <property type="entry name" value="Oligpept_transpt"/>
</dbReference>
<feature type="transmembrane region" description="Helical" evidence="10">
    <location>
        <begin position="344"/>
        <end position="366"/>
    </location>
</feature>
<feature type="region of interest" description="Disordered" evidence="9">
    <location>
        <begin position="1"/>
        <end position="37"/>
    </location>
</feature>
<feature type="transmembrane region" description="Helical" evidence="10">
    <location>
        <begin position="312"/>
        <end position="332"/>
    </location>
</feature>
<feature type="transmembrane region" description="Helical" evidence="10">
    <location>
        <begin position="132"/>
        <end position="155"/>
    </location>
</feature>
<evidence type="ECO:0000256" key="10">
    <source>
        <dbReference type="SAM" id="Phobius"/>
    </source>
</evidence>
<keyword evidence="4 10" id="KW-0812">Transmembrane</keyword>
<feature type="transmembrane region" description="Helical" evidence="10">
    <location>
        <begin position="102"/>
        <end position="120"/>
    </location>
</feature>
<keyword evidence="7 10" id="KW-1133">Transmembrane helix</keyword>
<dbReference type="GO" id="GO:0015031">
    <property type="term" value="P:protein transport"/>
    <property type="evidence" value="ECO:0007669"/>
    <property type="project" value="UniProtKB-KW"/>
</dbReference>
<keyword evidence="6" id="KW-0653">Protein transport</keyword>
<evidence type="ECO:0000256" key="7">
    <source>
        <dbReference type="ARBA" id="ARBA00022989"/>
    </source>
</evidence>
<organism evidence="11 12">
    <name type="scientific">Cudoniella acicularis</name>
    <dbReference type="NCBI Taxonomy" id="354080"/>
    <lineage>
        <taxon>Eukaryota</taxon>
        <taxon>Fungi</taxon>
        <taxon>Dikarya</taxon>
        <taxon>Ascomycota</taxon>
        <taxon>Pezizomycotina</taxon>
        <taxon>Leotiomycetes</taxon>
        <taxon>Helotiales</taxon>
        <taxon>Tricladiaceae</taxon>
        <taxon>Cudoniella</taxon>
    </lineage>
</organism>
<keyword evidence="12" id="KW-1185">Reference proteome</keyword>
<feature type="transmembrane region" description="Helical" evidence="10">
    <location>
        <begin position="675"/>
        <end position="693"/>
    </location>
</feature>
<dbReference type="InterPro" id="IPR004813">
    <property type="entry name" value="OPT"/>
</dbReference>
<feature type="region of interest" description="Disordered" evidence="9">
    <location>
        <begin position="794"/>
        <end position="827"/>
    </location>
</feature>
<dbReference type="GO" id="GO:0035673">
    <property type="term" value="F:oligopeptide transmembrane transporter activity"/>
    <property type="evidence" value="ECO:0007669"/>
    <property type="project" value="InterPro"/>
</dbReference>